<keyword evidence="2" id="KW-0808">Transferase</keyword>
<keyword evidence="2" id="KW-0489">Methyltransferase</keyword>
<name>A0A0W0YRT4_9GAMM</name>
<proteinExistence type="predicted"/>
<dbReference type="GO" id="GO:0008168">
    <property type="term" value="F:methyltransferase activity"/>
    <property type="evidence" value="ECO:0007669"/>
    <property type="project" value="UniProtKB-KW"/>
</dbReference>
<protein>
    <submittedName>
        <fullName evidence="2">Methyltransferase domain protein</fullName>
    </submittedName>
</protein>
<dbReference type="RefSeq" id="WP_051544781.1">
    <property type="nucleotide sequence ID" value="NZ_CAAAJE010000032.1"/>
</dbReference>
<accession>A0A0W0YRT4</accession>
<dbReference type="SUPFAM" id="SSF53335">
    <property type="entry name" value="S-adenosyl-L-methionine-dependent methyltransferases"/>
    <property type="match status" value="1"/>
</dbReference>
<gene>
    <name evidence="2" type="ORF">Lsai_0632</name>
</gene>
<dbReference type="PATRIC" id="fig|28087.4.peg.676"/>
<dbReference type="OrthoDB" id="5621386at2"/>
<dbReference type="Pfam" id="PF13847">
    <property type="entry name" value="Methyltransf_31"/>
    <property type="match status" value="1"/>
</dbReference>
<evidence type="ECO:0000313" key="2">
    <source>
        <dbReference type="EMBL" id="KTD59540.1"/>
    </source>
</evidence>
<dbReference type="GO" id="GO:0032259">
    <property type="term" value="P:methylation"/>
    <property type="evidence" value="ECO:0007669"/>
    <property type="project" value="UniProtKB-KW"/>
</dbReference>
<dbReference type="Gene3D" id="3.40.50.150">
    <property type="entry name" value="Vaccinia Virus protein VP39"/>
    <property type="match status" value="1"/>
</dbReference>
<dbReference type="AlphaFoldDB" id="A0A0W0YRT4"/>
<dbReference type="Proteomes" id="UP000054621">
    <property type="component" value="Unassembled WGS sequence"/>
</dbReference>
<feature type="domain" description="Methyltransferase" evidence="1">
    <location>
        <begin position="138"/>
        <end position="248"/>
    </location>
</feature>
<comment type="caution">
    <text evidence="2">The sequence shown here is derived from an EMBL/GenBank/DDBJ whole genome shotgun (WGS) entry which is preliminary data.</text>
</comment>
<dbReference type="STRING" id="28087.Lsai_0632"/>
<dbReference type="InterPro" id="IPR029063">
    <property type="entry name" value="SAM-dependent_MTases_sf"/>
</dbReference>
<dbReference type="CDD" id="cd02440">
    <property type="entry name" value="AdoMet_MTases"/>
    <property type="match status" value="1"/>
</dbReference>
<evidence type="ECO:0000313" key="3">
    <source>
        <dbReference type="Proteomes" id="UP000054621"/>
    </source>
</evidence>
<organism evidence="2 3">
    <name type="scientific">Legionella sainthelensi</name>
    <dbReference type="NCBI Taxonomy" id="28087"/>
    <lineage>
        <taxon>Bacteria</taxon>
        <taxon>Pseudomonadati</taxon>
        <taxon>Pseudomonadota</taxon>
        <taxon>Gammaproteobacteria</taxon>
        <taxon>Legionellales</taxon>
        <taxon>Legionellaceae</taxon>
        <taxon>Legionella</taxon>
    </lineage>
</organism>
<reference evidence="2 3" key="1">
    <citation type="submission" date="2015-11" db="EMBL/GenBank/DDBJ databases">
        <title>Genomic analysis of 38 Legionella species identifies large and diverse effector repertoires.</title>
        <authorList>
            <person name="Burstein D."/>
            <person name="Amaro F."/>
            <person name="Zusman T."/>
            <person name="Lifshitz Z."/>
            <person name="Cohen O."/>
            <person name="Gilbert J.A."/>
            <person name="Pupko T."/>
            <person name="Shuman H.A."/>
            <person name="Segal G."/>
        </authorList>
    </citation>
    <scope>NUCLEOTIDE SEQUENCE [LARGE SCALE GENOMIC DNA]</scope>
    <source>
        <strain evidence="2 3">Mt.St.Helens-4</strain>
    </source>
</reference>
<dbReference type="InterPro" id="IPR025714">
    <property type="entry name" value="Methyltranfer_dom"/>
</dbReference>
<dbReference type="eggNOG" id="COG2226">
    <property type="taxonomic scope" value="Bacteria"/>
</dbReference>
<evidence type="ECO:0000259" key="1">
    <source>
        <dbReference type="Pfam" id="PF13847"/>
    </source>
</evidence>
<dbReference type="EMBL" id="LNYV01000006">
    <property type="protein sequence ID" value="KTD59540.1"/>
    <property type="molecule type" value="Genomic_DNA"/>
</dbReference>
<sequence>MSVAISHQTASHIPYDETTKQLIASTKIRLEKSDHLFLPLNETLELLNELASFSLGRFLLHNRGLNGYWTSYIFRNTPDPEESIELESWLLNKSLYVMARERFYLFQDEIRKRLKSNMTLASIPSGLMDDLLFLDYSSYHNIHLVGIDADSESLQFARQNANEQGFSPEQVTLMQKDAWDLAIDAQFDLLTSNGLNMYESCEKRLVALYQSFYKALKPDGTLLISFIPPPPQNIESLISSENFLKERAIFGDIVQINYLNFCTEAKMKIQLQAAGFTIESVQYNEKGMAPVIVAKK</sequence>